<gene>
    <name evidence="4" type="ORF">HUV48_05910</name>
</gene>
<dbReference type="InterPro" id="IPR016064">
    <property type="entry name" value="NAD/diacylglycerol_kinase_sf"/>
</dbReference>
<keyword evidence="4" id="KW-0418">Kinase</keyword>
<evidence type="ECO:0000313" key="4">
    <source>
        <dbReference type="EMBL" id="NVD44552.1"/>
    </source>
</evidence>
<proteinExistence type="predicted"/>
<dbReference type="Gene3D" id="3.40.50.10330">
    <property type="entry name" value="Probable inorganic polyphosphate/atp-NAD kinase, domain 1"/>
    <property type="match status" value="1"/>
</dbReference>
<protein>
    <submittedName>
        <fullName evidence="4">NAD(+)/NADH kinase</fullName>
    </submittedName>
</protein>
<dbReference type="SUPFAM" id="SSF111331">
    <property type="entry name" value="NAD kinase/diacylglycerol kinase-like"/>
    <property type="match status" value="1"/>
</dbReference>
<keyword evidence="4" id="KW-0808">Transferase</keyword>
<dbReference type="InterPro" id="IPR017438">
    <property type="entry name" value="ATP-NAD_kinase_N"/>
</dbReference>
<dbReference type="Proteomes" id="UP000561438">
    <property type="component" value="Unassembled WGS sequence"/>
</dbReference>
<feature type="region of interest" description="Disordered" evidence="1">
    <location>
        <begin position="1"/>
        <end position="66"/>
    </location>
</feature>
<comment type="caution">
    <text evidence="4">The sequence shown here is derived from an EMBL/GenBank/DDBJ whole genome shotgun (WGS) entry which is preliminary data.</text>
</comment>
<evidence type="ECO:0000313" key="5">
    <source>
        <dbReference type="Proteomes" id="UP000561438"/>
    </source>
</evidence>
<feature type="transmembrane region" description="Helical" evidence="2">
    <location>
        <begin position="211"/>
        <end position="232"/>
    </location>
</feature>
<accession>A0A850H2Y0</accession>
<sequence length="366" mass="39516">MNRSEPISRKPAGNVVPGSPGAPYRGRSGTDASKSATRPQRKLWPQAAQDAPRIGILHNPRSHGNRKAAAGQIESVADRANVECISPTTRNEIGQALLDFKRGGIDYLIVNGGDGTVRDMLSAGQRIFADGWPLLAVMPRGKTNALTEDLGVPRDWTLERAVDAIGTAPGKRRRPLKIERMDGSMQPVAGFILGAGAFTTGIRTAQDAHKLGAFGGLAVALTAIWGAAQMIFGTKRNRWRRGVEMTVALGPDRKPMPHSGHGEADRRSILVATSLHKMPMDLKVFGNARDGLKIAAIDRPLRKVWLSMPAILAGWEPDWLSESGFHRVEAASFELTLGDEFILDGEVFPPGAYRVSLGPELTFRTG</sequence>
<dbReference type="AlphaFoldDB" id="A0A850H2Y0"/>
<evidence type="ECO:0000256" key="1">
    <source>
        <dbReference type="SAM" id="MobiDB-lite"/>
    </source>
</evidence>
<keyword evidence="5" id="KW-1185">Reference proteome</keyword>
<evidence type="ECO:0000259" key="3">
    <source>
        <dbReference type="PROSITE" id="PS50146"/>
    </source>
</evidence>
<evidence type="ECO:0000256" key="2">
    <source>
        <dbReference type="SAM" id="Phobius"/>
    </source>
</evidence>
<feature type="domain" description="DAGKc" evidence="3">
    <location>
        <begin position="49"/>
        <end position="187"/>
    </location>
</feature>
<keyword evidence="2" id="KW-0812">Transmembrane</keyword>
<dbReference type="EMBL" id="JABWGV010000002">
    <property type="protein sequence ID" value="NVD44552.1"/>
    <property type="molecule type" value="Genomic_DNA"/>
</dbReference>
<organism evidence="4 5">
    <name type="scientific">Qipengyuania atrilutea</name>
    <dbReference type="NCBI Taxonomy" id="2744473"/>
    <lineage>
        <taxon>Bacteria</taxon>
        <taxon>Pseudomonadati</taxon>
        <taxon>Pseudomonadota</taxon>
        <taxon>Alphaproteobacteria</taxon>
        <taxon>Sphingomonadales</taxon>
        <taxon>Erythrobacteraceae</taxon>
        <taxon>Qipengyuania</taxon>
    </lineage>
</organism>
<feature type="transmembrane region" description="Helical" evidence="2">
    <location>
        <begin position="187"/>
        <end position="205"/>
    </location>
</feature>
<name>A0A850H2Y0_9SPHN</name>
<dbReference type="Pfam" id="PF00781">
    <property type="entry name" value="DAGK_cat"/>
    <property type="match status" value="1"/>
</dbReference>
<reference evidence="4 5" key="1">
    <citation type="submission" date="2020-06" db="EMBL/GenBank/DDBJ databases">
        <title>Altererythrobacter sp. HHU K3-1.</title>
        <authorList>
            <person name="Zhang D."/>
            <person name="Xue H."/>
        </authorList>
    </citation>
    <scope>NUCLEOTIDE SEQUENCE [LARGE SCALE GENOMIC DNA]</scope>
    <source>
        <strain evidence="4 5">HHU K3-1</strain>
    </source>
</reference>
<dbReference type="PROSITE" id="PS50146">
    <property type="entry name" value="DAGK"/>
    <property type="match status" value="1"/>
</dbReference>
<keyword evidence="2" id="KW-1133">Transmembrane helix</keyword>
<dbReference type="InterPro" id="IPR001206">
    <property type="entry name" value="Diacylglycerol_kinase_cat_dom"/>
</dbReference>
<dbReference type="GO" id="GO:0016301">
    <property type="term" value="F:kinase activity"/>
    <property type="evidence" value="ECO:0007669"/>
    <property type="project" value="UniProtKB-KW"/>
</dbReference>
<dbReference type="RefSeq" id="WP_176266875.1">
    <property type="nucleotide sequence ID" value="NZ_JABWGV010000002.1"/>
</dbReference>
<keyword evidence="2" id="KW-0472">Membrane</keyword>